<evidence type="ECO:0000313" key="4">
    <source>
        <dbReference type="Proteomes" id="UP000352698"/>
    </source>
</evidence>
<protein>
    <submittedName>
        <fullName evidence="3">Uncharacterized protein</fullName>
    </submittedName>
</protein>
<evidence type="ECO:0000313" key="3">
    <source>
        <dbReference type="EMBL" id="VTQ63919.1"/>
    </source>
</evidence>
<sequence length="214" mass="24940">MWKEISETIKVKYHHFLADFDTHPQRYFMRLLFVFLVSLVITITMFVFPKNIREAQVESLVYADIDSPKLKPLNINEASQTIEESKAISVLFSVPSGEMYQALMDIFHDPKKMAELNRPIYFYPLVYQVNELEQRYDLKQEHLTVIFFQNGKETNRLVYNANQLSDFPTQLIPELNRLPLANIKKLEEELGKETQTTSTNTQLGTDLNAGNKTE</sequence>
<keyword evidence="2" id="KW-1133">Transmembrane helix</keyword>
<accession>A0A7Z9AU32</accession>
<feature type="transmembrane region" description="Helical" evidence="2">
    <location>
        <begin position="27"/>
        <end position="48"/>
    </location>
</feature>
<dbReference type="SMR" id="A0A7Z9AU32"/>
<reference evidence="3 4" key="1">
    <citation type="submission" date="2019-05" db="EMBL/GenBank/DDBJ databases">
        <authorList>
            <consortium name="Pathogen Informatics"/>
        </authorList>
    </citation>
    <scope>NUCLEOTIDE SEQUENCE [LARGE SCALE GENOMIC DNA]</scope>
    <source>
        <strain evidence="3 4">NCTC12204</strain>
    </source>
</reference>
<dbReference type="EMBL" id="CABEEP010000001">
    <property type="protein sequence ID" value="VTQ63919.1"/>
    <property type="molecule type" value="Genomic_DNA"/>
</dbReference>
<dbReference type="RefSeq" id="WP_010737551.1">
    <property type="nucleotide sequence ID" value="NZ_AP027299.1"/>
</dbReference>
<name>A0A7Z9AU32_ENTHR</name>
<organism evidence="3 4">
    <name type="scientific">Enterococcus hirae</name>
    <dbReference type="NCBI Taxonomy" id="1354"/>
    <lineage>
        <taxon>Bacteria</taxon>
        <taxon>Bacillati</taxon>
        <taxon>Bacillota</taxon>
        <taxon>Bacilli</taxon>
        <taxon>Lactobacillales</taxon>
        <taxon>Enterococcaceae</taxon>
        <taxon>Enterococcus</taxon>
    </lineage>
</organism>
<comment type="caution">
    <text evidence="3">The sequence shown here is derived from an EMBL/GenBank/DDBJ whole genome shotgun (WGS) entry which is preliminary data.</text>
</comment>
<evidence type="ECO:0000256" key="2">
    <source>
        <dbReference type="SAM" id="Phobius"/>
    </source>
</evidence>
<keyword evidence="2" id="KW-0812">Transmembrane</keyword>
<feature type="region of interest" description="Disordered" evidence="1">
    <location>
        <begin position="191"/>
        <end position="214"/>
    </location>
</feature>
<dbReference type="AlphaFoldDB" id="A0A7Z9AU32"/>
<keyword evidence="2" id="KW-0472">Membrane</keyword>
<dbReference type="Proteomes" id="UP000352698">
    <property type="component" value="Unassembled WGS sequence"/>
</dbReference>
<gene>
    <name evidence="3" type="ORF">NCTC12204_01386</name>
</gene>
<evidence type="ECO:0000256" key="1">
    <source>
        <dbReference type="SAM" id="MobiDB-lite"/>
    </source>
</evidence>
<feature type="compositionally biased region" description="Low complexity" evidence="1">
    <location>
        <begin position="194"/>
        <end position="205"/>
    </location>
</feature>
<proteinExistence type="predicted"/>